<name>A0ABU1J6K7_9MICC</name>
<keyword evidence="1" id="KW-1133">Transmembrane helix</keyword>
<keyword evidence="1" id="KW-0812">Transmembrane</keyword>
<feature type="transmembrane region" description="Helical" evidence="1">
    <location>
        <begin position="37"/>
        <end position="56"/>
    </location>
</feature>
<gene>
    <name evidence="3" type="ORF">JOE69_000299</name>
</gene>
<proteinExistence type="predicted"/>
<keyword evidence="4" id="KW-1185">Reference proteome</keyword>
<comment type="caution">
    <text evidence="3">The sequence shown here is derived from an EMBL/GenBank/DDBJ whole genome shotgun (WGS) entry which is preliminary data.</text>
</comment>
<dbReference type="Proteomes" id="UP001185069">
    <property type="component" value="Unassembled WGS sequence"/>
</dbReference>
<feature type="transmembrane region" description="Helical" evidence="1">
    <location>
        <begin position="6"/>
        <end position="28"/>
    </location>
</feature>
<dbReference type="InterPro" id="IPR002035">
    <property type="entry name" value="VWF_A"/>
</dbReference>
<keyword evidence="1" id="KW-0472">Membrane</keyword>
<accession>A0ABU1J6K7</accession>
<protein>
    <submittedName>
        <fullName evidence="3">Ca-activated chloride channel family protein</fullName>
    </submittedName>
</protein>
<dbReference type="Gene3D" id="3.40.50.410">
    <property type="entry name" value="von Willebrand factor, type A domain"/>
    <property type="match status" value="1"/>
</dbReference>
<reference evidence="3 4" key="1">
    <citation type="submission" date="2023-07" db="EMBL/GenBank/DDBJ databases">
        <title>Sequencing the genomes of 1000 actinobacteria strains.</title>
        <authorList>
            <person name="Klenk H.-P."/>
        </authorList>
    </citation>
    <scope>NUCLEOTIDE SEQUENCE [LARGE SCALE GENOMIC DNA]</scope>
    <source>
        <strain evidence="3 4">DSM 14555</strain>
    </source>
</reference>
<dbReference type="InterPro" id="IPR036465">
    <property type="entry name" value="vWFA_dom_sf"/>
</dbReference>
<dbReference type="Pfam" id="PF13519">
    <property type="entry name" value="VWA_2"/>
    <property type="match status" value="1"/>
</dbReference>
<dbReference type="SMART" id="SM00327">
    <property type="entry name" value="VWA"/>
    <property type="match status" value="1"/>
</dbReference>
<dbReference type="EMBL" id="JAVDQF010000001">
    <property type="protein sequence ID" value="MDR6268061.1"/>
    <property type="molecule type" value="Genomic_DNA"/>
</dbReference>
<sequence>MSFAPWFPWWVILLAGSGLLVCCLWLAFRERGRRISWLRRGAMVLLLALAFLRPGVGGADASSAATQLDVFFVVDTTSSVVAQDFGDGQPRLTGVKADITSIAAKLPGASFSLIGFAQDARVLVPLTSDANALTNSVDGLSPEITVYSRGSSVTVAAKSLAARLEAAKRAHPDRARVVYYLGDGEQTAATAPAPFDLPEGLVSGGAVLGYGTSAGGRMLVNSGFGNGLGPGYIQDYSTGSDAVSKIDENMLRSIAQQLRVGYVHRAAGDGIDAAMTGVQAGVLRIDGQSQVRAQFELTWIFGLGLTALAGWELFGAGRELRRLAPPAAGIARPSKGAP</sequence>
<evidence type="ECO:0000259" key="2">
    <source>
        <dbReference type="PROSITE" id="PS50234"/>
    </source>
</evidence>
<feature type="domain" description="VWFA" evidence="2">
    <location>
        <begin position="69"/>
        <end position="258"/>
    </location>
</feature>
<organism evidence="3 4">
    <name type="scientific">Arthrobacter russicus</name>
    <dbReference type="NCBI Taxonomy" id="172040"/>
    <lineage>
        <taxon>Bacteria</taxon>
        <taxon>Bacillati</taxon>
        <taxon>Actinomycetota</taxon>
        <taxon>Actinomycetes</taxon>
        <taxon>Micrococcales</taxon>
        <taxon>Micrococcaceae</taxon>
        <taxon>Arthrobacter</taxon>
    </lineage>
</organism>
<evidence type="ECO:0000313" key="3">
    <source>
        <dbReference type="EMBL" id="MDR6268061.1"/>
    </source>
</evidence>
<dbReference type="PROSITE" id="PS50234">
    <property type="entry name" value="VWFA"/>
    <property type="match status" value="1"/>
</dbReference>
<evidence type="ECO:0000313" key="4">
    <source>
        <dbReference type="Proteomes" id="UP001185069"/>
    </source>
</evidence>
<dbReference type="RefSeq" id="WP_309795476.1">
    <property type="nucleotide sequence ID" value="NZ_BAAAHY010000006.1"/>
</dbReference>
<evidence type="ECO:0000256" key="1">
    <source>
        <dbReference type="SAM" id="Phobius"/>
    </source>
</evidence>
<dbReference type="SUPFAM" id="SSF53300">
    <property type="entry name" value="vWA-like"/>
    <property type="match status" value="1"/>
</dbReference>